<dbReference type="SUPFAM" id="SSF53474">
    <property type="entry name" value="alpha/beta-Hydrolases"/>
    <property type="match status" value="1"/>
</dbReference>
<dbReference type="RefSeq" id="WP_211561827.1">
    <property type="nucleotide sequence ID" value="NZ_JAGVRK010000001.1"/>
</dbReference>
<proteinExistence type="predicted"/>
<comment type="caution">
    <text evidence="2">The sequence shown here is derived from an EMBL/GenBank/DDBJ whole genome shotgun (WGS) entry which is preliminary data.</text>
</comment>
<evidence type="ECO:0000313" key="3">
    <source>
        <dbReference type="Proteomes" id="UP000682403"/>
    </source>
</evidence>
<dbReference type="EMBL" id="JAGVRK010000001">
    <property type="protein sequence ID" value="MBS2971005.1"/>
    <property type="molecule type" value="Genomic_DNA"/>
</dbReference>
<dbReference type="PANTHER" id="PTHR43798">
    <property type="entry name" value="MONOACYLGLYCEROL LIPASE"/>
    <property type="match status" value="1"/>
</dbReference>
<accession>A0ABS5LJS7</accession>
<organism evidence="2 3">
    <name type="scientific">Metabacillus flavus</name>
    <dbReference type="NCBI Taxonomy" id="2823519"/>
    <lineage>
        <taxon>Bacteria</taxon>
        <taxon>Bacillati</taxon>
        <taxon>Bacillota</taxon>
        <taxon>Bacilli</taxon>
        <taxon>Bacillales</taxon>
        <taxon>Bacillaceae</taxon>
        <taxon>Metabacillus</taxon>
    </lineage>
</organism>
<protein>
    <submittedName>
        <fullName evidence="2">Alpha/beta hydrolase</fullName>
    </submittedName>
</protein>
<sequence>MMENIVFIHGLTGSRRAFKKQIDYFSRKYNTYAYDLLGHGEDRGKKTDFSLDGLVAQLEELYEREGIEKAHLCSISYGCYPSTIFASKYKEKVSSLCYIGGHYNSDSPLTYVLQHFHDNRYNDYPDWLRRYSKDLFPKSGVVDPYALISTKLYYKYGLELHEDVLKKAIEHRLDYDLKADLKQVGVPVLWIMGDHDNLFKSSITDLDEVIPHAFYKEIPHTGHAANMFRPFAFRRMYAEFLQGKQEI</sequence>
<dbReference type="InterPro" id="IPR029058">
    <property type="entry name" value="AB_hydrolase_fold"/>
</dbReference>
<feature type="domain" description="AB hydrolase-1" evidence="1">
    <location>
        <begin position="5"/>
        <end position="148"/>
    </location>
</feature>
<name>A0ABS5LJS7_9BACI</name>
<keyword evidence="2" id="KW-0378">Hydrolase</keyword>
<dbReference type="PANTHER" id="PTHR43798:SF28">
    <property type="entry name" value="AB HYDROLASE-1 DOMAIN-CONTAINING PROTEIN"/>
    <property type="match status" value="1"/>
</dbReference>
<dbReference type="Proteomes" id="UP000682403">
    <property type="component" value="Unassembled WGS sequence"/>
</dbReference>
<reference evidence="2 3" key="1">
    <citation type="submission" date="2021-04" db="EMBL/GenBank/DDBJ databases">
        <title>Metabacillus sp. strain KIGAM252 whole genome sequence.</title>
        <authorList>
            <person name="Seo M.-J."/>
            <person name="Cho E.-S."/>
            <person name="Hwang C.Y."/>
            <person name="Yoon D.J."/>
        </authorList>
    </citation>
    <scope>NUCLEOTIDE SEQUENCE [LARGE SCALE GENOMIC DNA]</scope>
    <source>
        <strain evidence="2 3">KIGAM252</strain>
    </source>
</reference>
<keyword evidence="3" id="KW-1185">Reference proteome</keyword>
<dbReference type="InterPro" id="IPR000073">
    <property type="entry name" value="AB_hydrolase_1"/>
</dbReference>
<dbReference type="Pfam" id="PF00561">
    <property type="entry name" value="Abhydrolase_1"/>
    <property type="match status" value="1"/>
</dbReference>
<dbReference type="InterPro" id="IPR050266">
    <property type="entry name" value="AB_hydrolase_sf"/>
</dbReference>
<dbReference type="Gene3D" id="3.40.50.1820">
    <property type="entry name" value="alpha/beta hydrolase"/>
    <property type="match status" value="1"/>
</dbReference>
<gene>
    <name evidence="2" type="ORF">J9317_19870</name>
</gene>
<evidence type="ECO:0000313" key="2">
    <source>
        <dbReference type="EMBL" id="MBS2971005.1"/>
    </source>
</evidence>
<dbReference type="GO" id="GO:0016787">
    <property type="term" value="F:hydrolase activity"/>
    <property type="evidence" value="ECO:0007669"/>
    <property type="project" value="UniProtKB-KW"/>
</dbReference>
<evidence type="ECO:0000259" key="1">
    <source>
        <dbReference type="Pfam" id="PF00561"/>
    </source>
</evidence>